<accession>K0JXE2</accession>
<reference evidence="6 7" key="1">
    <citation type="journal article" date="2012" name="BMC Genomics">
        <title>Complete genome sequence of Saccharothrix espanaensis DSM 44229T and comparison to the other completely sequenced Pseudonocardiaceae.</title>
        <authorList>
            <person name="Strobel T."/>
            <person name="Al-Dilaimi A."/>
            <person name="Blom J."/>
            <person name="Gessner A."/>
            <person name="Kalinowski J."/>
            <person name="Luzhetska M."/>
            <person name="Puhler A."/>
            <person name="Szczepanowski R."/>
            <person name="Bechthold A."/>
            <person name="Ruckert C."/>
        </authorList>
    </citation>
    <scope>NUCLEOTIDE SEQUENCE [LARGE SCALE GENOMIC DNA]</scope>
    <source>
        <strain evidence="7">ATCC 51144 / DSM 44229 / JCM 9112 / NBRC 15066 / NRRL 15764</strain>
    </source>
</reference>
<dbReference type="Pfam" id="PF07681">
    <property type="entry name" value="DoxX"/>
    <property type="match status" value="1"/>
</dbReference>
<evidence type="ECO:0000256" key="5">
    <source>
        <dbReference type="SAM" id="Phobius"/>
    </source>
</evidence>
<protein>
    <submittedName>
        <fullName evidence="6">Putative membrane protein</fullName>
    </submittedName>
</protein>
<dbReference type="eggNOG" id="COG4270">
    <property type="taxonomic scope" value="Bacteria"/>
</dbReference>
<dbReference type="PATRIC" id="fig|1179773.3.peg.3460"/>
<dbReference type="RefSeq" id="WP_015100868.1">
    <property type="nucleotide sequence ID" value="NC_019673.1"/>
</dbReference>
<dbReference type="GO" id="GO:0016020">
    <property type="term" value="C:membrane"/>
    <property type="evidence" value="ECO:0007669"/>
    <property type="project" value="UniProtKB-SubCell"/>
</dbReference>
<feature type="transmembrane region" description="Helical" evidence="5">
    <location>
        <begin position="68"/>
        <end position="86"/>
    </location>
</feature>
<feature type="transmembrane region" description="Helical" evidence="5">
    <location>
        <begin position="124"/>
        <end position="144"/>
    </location>
</feature>
<evidence type="ECO:0000256" key="4">
    <source>
        <dbReference type="ARBA" id="ARBA00023136"/>
    </source>
</evidence>
<dbReference type="InterPro" id="IPR032808">
    <property type="entry name" value="DoxX"/>
</dbReference>
<dbReference type="STRING" id="1179773.BN6_34580"/>
<keyword evidence="3 5" id="KW-1133">Transmembrane helix</keyword>
<dbReference type="OrthoDB" id="129693at2"/>
<keyword evidence="2 5" id="KW-0812">Transmembrane</keyword>
<organism evidence="6 7">
    <name type="scientific">Saccharothrix espanaensis (strain ATCC 51144 / DSM 44229 / JCM 9112 / NBRC 15066 / NRRL 15764)</name>
    <dbReference type="NCBI Taxonomy" id="1179773"/>
    <lineage>
        <taxon>Bacteria</taxon>
        <taxon>Bacillati</taxon>
        <taxon>Actinomycetota</taxon>
        <taxon>Actinomycetes</taxon>
        <taxon>Pseudonocardiales</taxon>
        <taxon>Pseudonocardiaceae</taxon>
        <taxon>Saccharothrix</taxon>
    </lineage>
</organism>
<feature type="transmembrane region" description="Helical" evidence="5">
    <location>
        <begin position="35"/>
        <end position="56"/>
    </location>
</feature>
<evidence type="ECO:0000313" key="7">
    <source>
        <dbReference type="Proteomes" id="UP000006281"/>
    </source>
</evidence>
<evidence type="ECO:0000256" key="1">
    <source>
        <dbReference type="ARBA" id="ARBA00004141"/>
    </source>
</evidence>
<gene>
    <name evidence="6" type="ordered locus">BN6_34580</name>
</gene>
<keyword evidence="7" id="KW-1185">Reference proteome</keyword>
<dbReference type="KEGG" id="sesp:BN6_34580"/>
<dbReference type="Proteomes" id="UP000006281">
    <property type="component" value="Chromosome"/>
</dbReference>
<dbReference type="BioCyc" id="SESP1179773:BN6_RS16750-MONOMER"/>
<name>K0JXE2_SACES</name>
<dbReference type="PANTHER" id="PTHR36974:SF1">
    <property type="entry name" value="DOXX FAMILY MEMBRANE PROTEIN"/>
    <property type="match status" value="1"/>
</dbReference>
<comment type="subcellular location">
    <subcellularLocation>
        <location evidence="1">Membrane</location>
        <topology evidence="1">Multi-pass membrane protein</topology>
    </subcellularLocation>
</comment>
<dbReference type="PANTHER" id="PTHR36974">
    <property type="entry name" value="MEMBRANE PROTEIN-RELATED"/>
    <property type="match status" value="1"/>
</dbReference>
<dbReference type="EMBL" id="HE804045">
    <property type="protein sequence ID" value="CCH30756.1"/>
    <property type="molecule type" value="Genomic_DNA"/>
</dbReference>
<evidence type="ECO:0000256" key="2">
    <source>
        <dbReference type="ARBA" id="ARBA00022692"/>
    </source>
</evidence>
<proteinExistence type="predicted"/>
<feature type="transmembrane region" description="Helical" evidence="5">
    <location>
        <begin position="92"/>
        <end position="112"/>
    </location>
</feature>
<evidence type="ECO:0000313" key="6">
    <source>
        <dbReference type="EMBL" id="CCH30756.1"/>
    </source>
</evidence>
<dbReference type="AlphaFoldDB" id="K0JXE2"/>
<keyword evidence="4 5" id="KW-0472">Membrane</keyword>
<dbReference type="HOGENOM" id="CLU_128738_2_0_11"/>
<sequence>MEPLIILVTVTLALLAARALGLTRIPPWPFAVRMGLAGMFTATGIAHFVGLRAELVAMVPPALPAPELLVTVTGVLELTGAAGLLWHRTARWSAIGLTVMLVGMFPANVYAASQGLSRSFGDQLLPRTIMQLVFLAATVAVVVGHRKSATKLDRAASVSV</sequence>
<evidence type="ECO:0000256" key="3">
    <source>
        <dbReference type="ARBA" id="ARBA00022989"/>
    </source>
</evidence>